<name>A0A497EUT7_9CREN</name>
<keyword evidence="2" id="KW-0472">Membrane</keyword>
<keyword evidence="2" id="KW-1133">Transmembrane helix</keyword>
<evidence type="ECO:0000256" key="1">
    <source>
        <dbReference type="SAM" id="Coils"/>
    </source>
</evidence>
<sequence length="263" mass="29030">MKAIKLIGILMIASIIMMKTPLNVLASCYGFIGPALRFEVSVPNEVKIGNSFTLDLTFTVANYDLYNATIEISIKGAGILRNVKLIQSSFIPAGNFTVLSLALTPTREGIIMLGIIASYDYFRGNVSNHESAVLWIEVTSAVARLRNELLNEISQLSSETQMLKSELISLNSSYTKLLRENEKLKNEYSILEENITKLKESYDELMKDYEVVSSKLSVLEESISGTQSAMYTFMALTVILTGTTGFLLAALLSGKLRKALKIS</sequence>
<evidence type="ECO:0000313" key="4">
    <source>
        <dbReference type="Proteomes" id="UP000281962"/>
    </source>
</evidence>
<proteinExistence type="predicted"/>
<evidence type="ECO:0000313" key="3">
    <source>
        <dbReference type="EMBL" id="RLE50916.1"/>
    </source>
</evidence>
<gene>
    <name evidence="3" type="ORF">DRJ21_01175</name>
</gene>
<dbReference type="Proteomes" id="UP000281962">
    <property type="component" value="Unassembled WGS sequence"/>
</dbReference>
<reference evidence="3 4" key="1">
    <citation type="submission" date="2018-06" db="EMBL/GenBank/DDBJ databases">
        <title>Extensive metabolic versatility and redundancy in microbially diverse, dynamic hydrothermal sediments.</title>
        <authorList>
            <person name="Dombrowski N."/>
            <person name="Teske A."/>
            <person name="Baker B.J."/>
        </authorList>
    </citation>
    <scope>NUCLEOTIDE SEQUENCE [LARGE SCALE GENOMIC DNA]</scope>
    <source>
        <strain evidence="3">B30_G17</strain>
    </source>
</reference>
<dbReference type="Gene3D" id="6.10.250.3110">
    <property type="match status" value="1"/>
</dbReference>
<keyword evidence="1" id="KW-0175">Coiled coil</keyword>
<feature type="transmembrane region" description="Helical" evidence="2">
    <location>
        <begin position="229"/>
        <end position="252"/>
    </location>
</feature>
<dbReference type="EMBL" id="QMQY01000036">
    <property type="protein sequence ID" value="RLE50916.1"/>
    <property type="molecule type" value="Genomic_DNA"/>
</dbReference>
<accession>A0A497EUT7</accession>
<feature type="coiled-coil region" evidence="1">
    <location>
        <begin position="146"/>
        <end position="208"/>
    </location>
</feature>
<dbReference type="AlphaFoldDB" id="A0A497EUT7"/>
<keyword evidence="2" id="KW-0812">Transmembrane</keyword>
<comment type="caution">
    <text evidence="3">The sequence shown here is derived from an EMBL/GenBank/DDBJ whole genome shotgun (WGS) entry which is preliminary data.</text>
</comment>
<evidence type="ECO:0000256" key="2">
    <source>
        <dbReference type="SAM" id="Phobius"/>
    </source>
</evidence>
<organism evidence="3 4">
    <name type="scientific">Thermoproteota archaeon</name>
    <dbReference type="NCBI Taxonomy" id="2056631"/>
    <lineage>
        <taxon>Archaea</taxon>
        <taxon>Thermoproteota</taxon>
    </lineage>
</organism>
<protein>
    <submittedName>
        <fullName evidence="3">Uncharacterized protein</fullName>
    </submittedName>
</protein>